<dbReference type="Gene3D" id="3.30.300.20">
    <property type="match status" value="1"/>
</dbReference>
<dbReference type="PROSITE" id="PS51061">
    <property type="entry name" value="R3H"/>
    <property type="match status" value="1"/>
</dbReference>
<proteinExistence type="predicted"/>
<dbReference type="InterPro" id="IPR015946">
    <property type="entry name" value="KH_dom-like_a/b"/>
</dbReference>
<dbReference type="AlphaFoldDB" id="A0A1F5PX83"/>
<dbReference type="InterPro" id="IPR034079">
    <property type="entry name" value="R3H_KhpB"/>
</dbReference>
<evidence type="ECO:0000259" key="1">
    <source>
        <dbReference type="PROSITE" id="PS51061"/>
    </source>
</evidence>
<dbReference type="SUPFAM" id="SSF82708">
    <property type="entry name" value="R3H domain"/>
    <property type="match status" value="1"/>
</dbReference>
<name>A0A1F5PX83_9BACT</name>
<dbReference type="PANTHER" id="PTHR35800">
    <property type="entry name" value="PROTEIN JAG"/>
    <property type="match status" value="1"/>
</dbReference>
<dbReference type="EMBL" id="MFFB01000013">
    <property type="protein sequence ID" value="OGE94538.1"/>
    <property type="molecule type" value="Genomic_DNA"/>
</dbReference>
<evidence type="ECO:0000313" key="2">
    <source>
        <dbReference type="EMBL" id="OGE94538.1"/>
    </source>
</evidence>
<dbReference type="InterPro" id="IPR039247">
    <property type="entry name" value="KhpB"/>
</dbReference>
<dbReference type="Proteomes" id="UP000177281">
    <property type="component" value="Unassembled WGS sequence"/>
</dbReference>
<gene>
    <name evidence="2" type="ORF">A3B10_00035</name>
</gene>
<accession>A0A1F5PX83</accession>
<dbReference type="GO" id="GO:0003723">
    <property type="term" value="F:RNA binding"/>
    <property type="evidence" value="ECO:0007669"/>
    <property type="project" value="InterPro"/>
</dbReference>
<dbReference type="InterPro" id="IPR001374">
    <property type="entry name" value="R3H_dom"/>
</dbReference>
<evidence type="ECO:0000313" key="3">
    <source>
        <dbReference type="Proteomes" id="UP000177281"/>
    </source>
</evidence>
<dbReference type="CDD" id="cd02644">
    <property type="entry name" value="R3H_jag"/>
    <property type="match status" value="1"/>
</dbReference>
<protein>
    <recommendedName>
        <fullName evidence="1">R3H domain-containing protein</fullName>
    </recommendedName>
</protein>
<dbReference type="SMART" id="SM00393">
    <property type="entry name" value="R3H"/>
    <property type="match status" value="1"/>
</dbReference>
<dbReference type="STRING" id="1817841.A3B10_00035"/>
<reference evidence="2 3" key="1">
    <citation type="journal article" date="2016" name="Nat. Commun.">
        <title>Thousands of microbial genomes shed light on interconnected biogeochemical processes in an aquifer system.</title>
        <authorList>
            <person name="Anantharaman K."/>
            <person name="Brown C.T."/>
            <person name="Hug L.A."/>
            <person name="Sharon I."/>
            <person name="Castelle C.J."/>
            <person name="Probst A.J."/>
            <person name="Thomas B.C."/>
            <person name="Singh A."/>
            <person name="Wilkins M.J."/>
            <person name="Karaoz U."/>
            <person name="Brodie E.L."/>
            <person name="Williams K.H."/>
            <person name="Hubbard S.S."/>
            <person name="Banfield J.F."/>
        </authorList>
    </citation>
    <scope>NUCLEOTIDE SEQUENCE [LARGE SCALE GENOMIC DNA]</scope>
</reference>
<dbReference type="InterPro" id="IPR036867">
    <property type="entry name" value="R3H_dom_sf"/>
</dbReference>
<dbReference type="Pfam" id="PF01424">
    <property type="entry name" value="R3H"/>
    <property type="match status" value="1"/>
</dbReference>
<sequence>MEPSNELLKNITLNLLRKMGFEAEIFERQEEGRTVFNIKTHDAQLLIGKLGANLEALQYILRVLFRKQIQDDRFPFAIDIDDYKDKRVIYLKELARKAAHHVRETKRAVSLEPMPAYERRVVHSYLSLYSDVGSESMGVEPNRKLIIRPKAKVKDKDGFNFIENS</sequence>
<comment type="caution">
    <text evidence="2">The sequence shown here is derived from an EMBL/GenBank/DDBJ whole genome shotgun (WGS) entry which is preliminary data.</text>
</comment>
<feature type="domain" description="R3H" evidence="1">
    <location>
        <begin position="85"/>
        <end position="151"/>
    </location>
</feature>
<organism evidence="2 3">
    <name type="scientific">Candidatus Doudnabacteria bacterium RIFCSPLOWO2_01_FULL_44_21</name>
    <dbReference type="NCBI Taxonomy" id="1817841"/>
    <lineage>
        <taxon>Bacteria</taxon>
        <taxon>Candidatus Doudnaibacteriota</taxon>
    </lineage>
</organism>
<dbReference type="PANTHER" id="PTHR35800:SF1">
    <property type="entry name" value="RNA-BINDING PROTEIN KHPB"/>
    <property type="match status" value="1"/>
</dbReference>
<dbReference type="Gene3D" id="3.30.1370.50">
    <property type="entry name" value="R3H-like domain"/>
    <property type="match status" value="1"/>
</dbReference>